<accession>A0A9P1G115</accession>
<dbReference type="InterPro" id="IPR003390">
    <property type="entry name" value="DNA_integrity_scan_DisA_N"/>
</dbReference>
<dbReference type="CDD" id="cd00882">
    <property type="entry name" value="Ras_like_GTPase"/>
    <property type="match status" value="1"/>
</dbReference>
<dbReference type="SUPFAM" id="SSF48403">
    <property type="entry name" value="Ankyrin repeat"/>
    <property type="match status" value="1"/>
</dbReference>
<evidence type="ECO:0000313" key="4">
    <source>
        <dbReference type="EMBL" id="CAL4780874.1"/>
    </source>
</evidence>
<dbReference type="InterPro" id="IPR036770">
    <property type="entry name" value="Ankyrin_rpt-contain_sf"/>
</dbReference>
<dbReference type="EMBL" id="CAMXCT020001846">
    <property type="protein sequence ID" value="CAL1146937.1"/>
    <property type="molecule type" value="Genomic_DNA"/>
</dbReference>
<dbReference type="EMBL" id="CAMXCT030001846">
    <property type="protein sequence ID" value="CAL4780874.1"/>
    <property type="molecule type" value="Genomic_DNA"/>
</dbReference>
<protein>
    <recommendedName>
        <fullName evidence="2">DAC domain-containing protein</fullName>
    </recommendedName>
</protein>
<feature type="region of interest" description="Disordered" evidence="1">
    <location>
        <begin position="529"/>
        <end position="549"/>
    </location>
</feature>
<dbReference type="PANTHER" id="PTHR10751">
    <property type="entry name" value="GUANYLATE BINDING PROTEIN"/>
    <property type="match status" value="1"/>
</dbReference>
<dbReference type="SUPFAM" id="SSF52540">
    <property type="entry name" value="P-loop containing nucleoside triphosphate hydrolases"/>
    <property type="match status" value="1"/>
</dbReference>
<dbReference type="OrthoDB" id="437500at2759"/>
<evidence type="ECO:0000313" key="3">
    <source>
        <dbReference type="EMBL" id="CAI3993562.1"/>
    </source>
</evidence>
<reference evidence="4 5" key="2">
    <citation type="submission" date="2024-05" db="EMBL/GenBank/DDBJ databases">
        <authorList>
            <person name="Chen Y."/>
            <person name="Shah S."/>
            <person name="Dougan E. K."/>
            <person name="Thang M."/>
            <person name="Chan C."/>
        </authorList>
    </citation>
    <scope>NUCLEOTIDE SEQUENCE [LARGE SCALE GENOMIC DNA]</scope>
</reference>
<dbReference type="SUPFAM" id="SSF143597">
    <property type="entry name" value="YojJ-like"/>
    <property type="match status" value="1"/>
</dbReference>
<evidence type="ECO:0000259" key="2">
    <source>
        <dbReference type="PROSITE" id="PS51794"/>
    </source>
</evidence>
<dbReference type="InterPro" id="IPR036888">
    <property type="entry name" value="DNA_integrity_DisA_N_sf"/>
</dbReference>
<dbReference type="EMBL" id="CAMXCT010001846">
    <property type="protein sequence ID" value="CAI3993562.1"/>
    <property type="molecule type" value="Genomic_DNA"/>
</dbReference>
<dbReference type="Gene3D" id="3.40.1700.10">
    <property type="entry name" value="DNA integrity scanning protein, DisA, N-terminal domain"/>
    <property type="match status" value="1"/>
</dbReference>
<dbReference type="Gene3D" id="3.40.50.300">
    <property type="entry name" value="P-loop containing nucleotide triphosphate hydrolases"/>
    <property type="match status" value="1"/>
</dbReference>
<evidence type="ECO:0000313" key="5">
    <source>
        <dbReference type="Proteomes" id="UP001152797"/>
    </source>
</evidence>
<comment type="caution">
    <text evidence="3">The sequence shown here is derived from an EMBL/GenBank/DDBJ whole genome shotgun (WGS) entry which is preliminary data.</text>
</comment>
<dbReference type="AlphaFoldDB" id="A0A9P1G115"/>
<evidence type="ECO:0000256" key="1">
    <source>
        <dbReference type="SAM" id="MobiDB-lite"/>
    </source>
</evidence>
<dbReference type="InterPro" id="IPR002110">
    <property type="entry name" value="Ankyrin_rpt"/>
</dbReference>
<feature type="domain" description="DAC" evidence="2">
    <location>
        <begin position="320"/>
        <end position="473"/>
    </location>
</feature>
<name>A0A9P1G115_9DINO</name>
<sequence>MSAMEGSGCSKLFSFPEDQLHLHDAALDLIRAASNLQIVAIMGDGRAGKSHLGNEILGQQAFKTSNGGDAMTHGVDIALQGNKLLMDCEGLNNALAPSRAQVLQIGAALASTLIFVLDGKLSEAGLDMLSGVIAQMQLHHKRLPTRLLLVVNKCLLDYEPRDLETALESTHGNRGSREAIARAFSQRDFVVVPFEEFKKGGYQQAVNELNRITAQDTLKVDGPQLSETIRSLAVQLRDSICDMPSLHQQIMERFLQTQADAVLQNFSESLGPKPVEYDPEFNIDISGSLKSFEDIVQNLSLGEVAEPLAKRLRTNLEASAGEWRRSNEALGDSIANWREVLRRGCHLLASKRIGARIVVQRKQDLSPFLASSNVIRLDPPVPLSVRWMWHHFHPHLNRESHDFAAVVRDGLVVAVRVAAPALPAGIQPPRGNARHRGALSVSLRSDAWVAVVSEERGETSVACAGELWDAGSSFPNDQNYEAQEQQRRNILMGLKLLWESRRISSWARGRVHSLKELWVWDGKAKDEQSGLEAESRHHKSKDGAKSHAEQLAKANANLNVLNKKGQSAIHTASHAGLDEVARWLTDHASPGLINVQDKHGRTAWYCATRAAEESGNTDTVKVLKEKKPITTLKPYKEWKVDLPPKPQTLVDPVAVVAKKKAAKAAERAEKKKMKKLTVAVEEEPSIDHFVIAGNRMVGVASSNQGMSRTLEPLESITVSPKRSDDELRHLSEELSQVEKRWIWIFVADTEVVAWSSAVRAVLQDNLQESRYVPCKCGEEQSTEDLVKDAESLLKEVYEAVMAKQTQEGEELRVLVRQATRRYGDRVERDALKQNQGTFSPELHCNVAATWTF</sequence>
<dbReference type="Pfam" id="PF02457">
    <property type="entry name" value="DAC"/>
    <property type="match status" value="1"/>
</dbReference>
<organism evidence="3">
    <name type="scientific">Cladocopium goreaui</name>
    <dbReference type="NCBI Taxonomy" id="2562237"/>
    <lineage>
        <taxon>Eukaryota</taxon>
        <taxon>Sar</taxon>
        <taxon>Alveolata</taxon>
        <taxon>Dinophyceae</taxon>
        <taxon>Suessiales</taxon>
        <taxon>Symbiodiniaceae</taxon>
        <taxon>Cladocopium</taxon>
    </lineage>
</organism>
<keyword evidence="5" id="KW-1185">Reference proteome</keyword>
<dbReference type="InterPro" id="IPR027417">
    <property type="entry name" value="P-loop_NTPase"/>
</dbReference>
<dbReference type="PROSITE" id="PS51794">
    <property type="entry name" value="DAC"/>
    <property type="match status" value="1"/>
</dbReference>
<gene>
    <name evidence="3" type="ORF">C1SCF055_LOCUS20296</name>
</gene>
<dbReference type="Proteomes" id="UP001152797">
    <property type="component" value="Unassembled WGS sequence"/>
</dbReference>
<reference evidence="3" key="1">
    <citation type="submission" date="2022-10" db="EMBL/GenBank/DDBJ databases">
        <authorList>
            <person name="Chen Y."/>
            <person name="Dougan E. K."/>
            <person name="Chan C."/>
            <person name="Rhodes N."/>
            <person name="Thang M."/>
        </authorList>
    </citation>
    <scope>NUCLEOTIDE SEQUENCE</scope>
</reference>
<dbReference type="Gene3D" id="1.25.40.20">
    <property type="entry name" value="Ankyrin repeat-containing domain"/>
    <property type="match status" value="1"/>
</dbReference>
<dbReference type="Pfam" id="PF12796">
    <property type="entry name" value="Ank_2"/>
    <property type="match status" value="1"/>
</dbReference>
<proteinExistence type="predicted"/>